<dbReference type="InterPro" id="IPR015943">
    <property type="entry name" value="WD40/YVTN_repeat-like_dom_sf"/>
</dbReference>
<evidence type="ECO:0000256" key="5">
    <source>
        <dbReference type="ARBA" id="ARBA00022737"/>
    </source>
</evidence>
<evidence type="ECO:0000256" key="4">
    <source>
        <dbReference type="ARBA" id="ARBA00022574"/>
    </source>
</evidence>
<dbReference type="AlphaFoldDB" id="A0A699YU69"/>
<protein>
    <submittedName>
        <fullName evidence="9">WD_REPEATS_REGION domain-containing protein</fullName>
    </submittedName>
</protein>
<evidence type="ECO:0000256" key="2">
    <source>
        <dbReference type="ARBA" id="ARBA00004245"/>
    </source>
</evidence>
<evidence type="ECO:0000256" key="6">
    <source>
        <dbReference type="ARBA" id="ARBA00023054"/>
    </source>
</evidence>
<keyword evidence="5" id="KW-0677">Repeat</keyword>
<keyword evidence="3" id="KW-0963">Cytoplasm</keyword>
<evidence type="ECO:0000313" key="9">
    <source>
        <dbReference type="EMBL" id="GFH10334.1"/>
    </source>
</evidence>
<evidence type="ECO:0000256" key="8">
    <source>
        <dbReference type="ARBA" id="ARBA00023273"/>
    </source>
</evidence>
<dbReference type="GO" id="GO:0005930">
    <property type="term" value="C:axoneme"/>
    <property type="evidence" value="ECO:0007669"/>
    <property type="project" value="TreeGrafter"/>
</dbReference>
<keyword evidence="7" id="KW-0206">Cytoskeleton</keyword>
<keyword evidence="10" id="KW-1185">Reference proteome</keyword>
<comment type="caution">
    <text evidence="9">The sequence shown here is derived from an EMBL/GenBank/DDBJ whole genome shotgun (WGS) entry which is preliminary data.</text>
</comment>
<keyword evidence="6" id="KW-0175">Coiled coil</keyword>
<evidence type="ECO:0000256" key="7">
    <source>
        <dbReference type="ARBA" id="ARBA00023212"/>
    </source>
</evidence>
<organism evidence="9 10">
    <name type="scientific">Haematococcus lacustris</name>
    <name type="common">Green alga</name>
    <name type="synonym">Haematococcus pluvialis</name>
    <dbReference type="NCBI Taxonomy" id="44745"/>
    <lineage>
        <taxon>Eukaryota</taxon>
        <taxon>Viridiplantae</taxon>
        <taxon>Chlorophyta</taxon>
        <taxon>core chlorophytes</taxon>
        <taxon>Chlorophyceae</taxon>
        <taxon>CS clade</taxon>
        <taxon>Chlamydomonadales</taxon>
        <taxon>Haematococcaceae</taxon>
        <taxon>Haematococcus</taxon>
    </lineage>
</organism>
<dbReference type="Gene3D" id="2.130.10.10">
    <property type="entry name" value="YVTN repeat-like/Quinoprotein amine dehydrogenase"/>
    <property type="match status" value="1"/>
</dbReference>
<dbReference type="EMBL" id="BLLF01000307">
    <property type="protein sequence ID" value="GFH10334.1"/>
    <property type="molecule type" value="Genomic_DNA"/>
</dbReference>
<dbReference type="InterPro" id="IPR011044">
    <property type="entry name" value="Quino_amine_DH_bsu"/>
</dbReference>
<dbReference type="PANTHER" id="PTHR14885">
    <property type="entry name" value="CILIA- AND FLAGELLA-ASSOCIATED PROTEIN 43-RELATED"/>
    <property type="match status" value="1"/>
</dbReference>
<keyword evidence="4" id="KW-0853">WD repeat</keyword>
<accession>A0A699YU69</accession>
<dbReference type="GO" id="GO:0060271">
    <property type="term" value="P:cilium assembly"/>
    <property type="evidence" value="ECO:0007669"/>
    <property type="project" value="TreeGrafter"/>
</dbReference>
<proteinExistence type="predicted"/>
<evidence type="ECO:0000256" key="1">
    <source>
        <dbReference type="ARBA" id="ARBA00004138"/>
    </source>
</evidence>
<dbReference type="Proteomes" id="UP000485058">
    <property type="component" value="Unassembled WGS sequence"/>
</dbReference>
<sequence length="119" mass="13201">MQRLIREASFGLQVFAVNRSHGLLAVADKGPRPEILVYSTHNVQLLAAISLGYHLGYSALAFSEDGERLLICGEEPDNKIVVYQWRRKLVLASGTPAHGFGTVRQASFHPYDHDRLAVT</sequence>
<name>A0A699YU69_HAELA</name>
<dbReference type="SUPFAM" id="SSF50969">
    <property type="entry name" value="YVTN repeat-like/Quinoprotein amine dehydrogenase"/>
    <property type="match status" value="1"/>
</dbReference>
<reference evidence="9 10" key="1">
    <citation type="submission" date="2020-02" db="EMBL/GenBank/DDBJ databases">
        <title>Draft genome sequence of Haematococcus lacustris strain NIES-144.</title>
        <authorList>
            <person name="Morimoto D."/>
            <person name="Nakagawa S."/>
            <person name="Yoshida T."/>
            <person name="Sawayama S."/>
        </authorList>
    </citation>
    <scope>NUCLEOTIDE SEQUENCE [LARGE SCALE GENOMIC DNA]</scope>
    <source>
        <strain evidence="9 10">NIES-144</strain>
    </source>
</reference>
<evidence type="ECO:0000313" key="10">
    <source>
        <dbReference type="Proteomes" id="UP000485058"/>
    </source>
</evidence>
<gene>
    <name evidence="9" type="ORF">HaLaN_05628</name>
</gene>
<dbReference type="PANTHER" id="PTHR14885:SF1">
    <property type="entry name" value="CILIA- AND FLAGELLA-ASSOCIATED PROTEIN 43"/>
    <property type="match status" value="1"/>
</dbReference>
<feature type="non-terminal residue" evidence="9">
    <location>
        <position position="119"/>
    </location>
</feature>
<keyword evidence="8" id="KW-0966">Cell projection</keyword>
<evidence type="ECO:0000256" key="3">
    <source>
        <dbReference type="ARBA" id="ARBA00022490"/>
    </source>
</evidence>
<comment type="subcellular location">
    <subcellularLocation>
        <location evidence="1">Cell projection</location>
        <location evidence="1">Cilium</location>
    </subcellularLocation>
    <subcellularLocation>
        <location evidence="2">Cytoplasm</location>
        <location evidence="2">Cytoskeleton</location>
    </subcellularLocation>
</comment>